<feature type="coiled-coil region" evidence="1">
    <location>
        <begin position="517"/>
        <end position="558"/>
    </location>
</feature>
<evidence type="ECO:0000313" key="4">
    <source>
        <dbReference type="Proteomes" id="UP000549911"/>
    </source>
</evidence>
<reference evidence="3 4" key="1">
    <citation type="submission" date="2020-07" db="EMBL/GenBank/DDBJ databases">
        <authorList>
            <person name="Partida-Martinez L."/>
            <person name="Huntemann M."/>
            <person name="Clum A."/>
            <person name="Wang J."/>
            <person name="Palaniappan K."/>
            <person name="Ritter S."/>
            <person name="Chen I.-M."/>
            <person name="Stamatis D."/>
            <person name="Reddy T."/>
            <person name="O'Malley R."/>
            <person name="Daum C."/>
            <person name="Shapiro N."/>
            <person name="Ivanova N."/>
            <person name="Kyrpides N."/>
            <person name="Woyke T."/>
        </authorList>
    </citation>
    <scope>NUCLEOTIDE SEQUENCE [LARGE SCALE GENOMIC DNA]</scope>
    <source>
        <strain evidence="3 4">AT2.17</strain>
    </source>
</reference>
<evidence type="ECO:0000313" key="3">
    <source>
        <dbReference type="EMBL" id="NYE38666.1"/>
    </source>
</evidence>
<dbReference type="PANTHER" id="PTHR45615:SF80">
    <property type="entry name" value="GRIP DOMAIN-CONTAINING PROTEIN"/>
    <property type="match status" value="1"/>
</dbReference>
<organism evidence="3 4">
    <name type="scientific">Nocardioides cavernae</name>
    <dbReference type="NCBI Taxonomy" id="1921566"/>
    <lineage>
        <taxon>Bacteria</taxon>
        <taxon>Bacillati</taxon>
        <taxon>Actinomycetota</taxon>
        <taxon>Actinomycetes</taxon>
        <taxon>Propionibacteriales</taxon>
        <taxon>Nocardioidaceae</taxon>
        <taxon>Nocardioides</taxon>
    </lineage>
</organism>
<evidence type="ECO:0000256" key="1">
    <source>
        <dbReference type="SAM" id="Coils"/>
    </source>
</evidence>
<dbReference type="InterPro" id="IPR013496">
    <property type="entry name" value="CHP02680"/>
</dbReference>
<dbReference type="SUPFAM" id="SSF52540">
    <property type="entry name" value="P-loop containing nucleoside triphosphate hydrolases"/>
    <property type="match status" value="1"/>
</dbReference>
<dbReference type="PANTHER" id="PTHR45615">
    <property type="entry name" value="MYOSIN HEAVY CHAIN, NON-MUSCLE"/>
    <property type="match status" value="1"/>
</dbReference>
<dbReference type="InterPro" id="IPR027417">
    <property type="entry name" value="P-loop_NTPase"/>
</dbReference>
<feature type="compositionally biased region" description="Low complexity" evidence="2">
    <location>
        <begin position="605"/>
        <end position="621"/>
    </location>
</feature>
<dbReference type="NCBIfam" id="TIGR02680">
    <property type="entry name" value="TIGR02680 family protein"/>
    <property type="match status" value="1"/>
</dbReference>
<sequence>MSTLAPTDALGTNGTSSVPVHHPERWRLHGAGITIVRHYYDNTFSFSGGRMILRGTNGSGKSRAMEMLLPFLLDGDRRKMDSTGSGNVRMEVLMKAGGEGQPNRLGYLWLELERNAPHDTGTAEAVDEAVGEGRLEHLTIGALIRYSSSTHEAKVWYFTTPLRVGTDLILIDEHRQPLSRDKLAEAIGADNITDVARVHRDRVRTQVFGLTGQAGEERYAGLLQLLHTLRSPDVGNRIDEGNLPRILSDALPPLSEAALADAGTHLDALTEARAAQQRLETALAHVTTFLGTYQRYTATLLTSTSENVSAVARAVTSADRTARSTAADRDRLGLEAAQAETQLAELEETAEDLRATIAAIKLSPAYAAGVSLDNLAGKVQALAAAARGRLDAADSARATETEAVARGDMAAGEVVAAALSASAALTEARELLHQAQVPAGALPATIAAATSPGPVLIEPVRRTLDSDPEPLARPTPAELTSVPEDPTAAAATAREVAATATARAATAGNRRATALRLAAEKVNVEKADAAAEQATARLEEELEDADRAAEERDNIARDLAGAWRSWVTDEVTDGLLGAVDWSTTAVGPLLVSLDALTGDPAHETATNAAAGDAAGDTPADGSGDRVDLGALDQAAQDAAGAARSRLADQVAQLNLTDRQDAESRPILRAEQDDLLAARDPEPPAAPWVRPAADGTPLWRCVDFADTVAEDDRAGLEAALLASGLLGATVDPDAGHLVAVDGQLLVSATGPVADRSLGALLRPDAASPVEADVVAAVLERIGLGIGHSTWVEVDGTWGNGPLTGRHTVAAARHIGAAARAARRAVRLEEIAAELAALDDAAAARRTEREQVRDAQQSLRDHVRTAPASSGLVAARRLADAASTRVVRAEAEVEQRRRAAESLRTAWVRAQADHRSACDHTALPYEADALLEVRDRARSAATGCTKLADELSALARRGGDYERTRAVAEAPTRRRVEVEEQARADWSRWHTAAAELSTLEETMGAATEEVRERLADTEAELEKAKKQLDGSRKESSRLTRDAAVAAEQAAAAATKVDEEHGRLLEAFTELTARLELPGVAAAATGGDAEPLRRLVRDTLGDLTAAAAARVTAQVRAAVAGPGAPVEETALGRAQQTLERELSTSFDIIPTVTEGVRLVELTDAEGRYPIAEAATRLADKVDRARAALSDREHTVFTDVVIGGVGEELRRRLGQAEQLVAAMNNSLGGISTSHGIRVKLRWKLAEDVGSPVARIKELCATSAAIRATHETDELVRLLKARVEEEYILDPTAGYAHHLKNALDYRRWHRIDMVLTRPGQAGDAPVTRRTPLSQGERRFVSYVVLFAAVDAYLSGLPHAARALRLIILDDAFAKVDERTIAELLGLLVRLDLDFCMTGHALWGTFPEVPSLDVYEVRRVDGSSAITTHIHWDGKTRNMRVAR</sequence>
<protein>
    <submittedName>
        <fullName evidence="3">Uncharacterized protein (TIGR02680 family)</fullName>
    </submittedName>
</protein>
<dbReference type="EMBL" id="JACCBW010000005">
    <property type="protein sequence ID" value="NYE38666.1"/>
    <property type="molecule type" value="Genomic_DNA"/>
</dbReference>
<evidence type="ECO:0000256" key="2">
    <source>
        <dbReference type="SAM" id="MobiDB-lite"/>
    </source>
</evidence>
<dbReference type="Pfam" id="PF13558">
    <property type="entry name" value="SbcC_Walker_B"/>
    <property type="match status" value="1"/>
</dbReference>
<name>A0A7Y9KRD8_9ACTN</name>
<feature type="coiled-coil region" evidence="1">
    <location>
        <begin position="329"/>
        <end position="363"/>
    </location>
</feature>
<dbReference type="RefSeq" id="WP_179621293.1">
    <property type="nucleotide sequence ID" value="NZ_JACCBW010000005.1"/>
</dbReference>
<proteinExistence type="predicted"/>
<accession>A0A7Y9KRD8</accession>
<feature type="coiled-coil region" evidence="1">
    <location>
        <begin position="1005"/>
        <end position="1039"/>
    </location>
</feature>
<reference evidence="3 4" key="2">
    <citation type="submission" date="2020-08" db="EMBL/GenBank/DDBJ databases">
        <title>The Agave Microbiome: Exploring the role of microbial communities in plant adaptations to desert environments.</title>
        <authorList>
            <person name="Partida-Martinez L.P."/>
        </authorList>
    </citation>
    <scope>NUCLEOTIDE SEQUENCE [LARGE SCALE GENOMIC DNA]</scope>
    <source>
        <strain evidence="3 4">AT2.17</strain>
    </source>
</reference>
<keyword evidence="4" id="KW-1185">Reference proteome</keyword>
<gene>
    <name evidence="3" type="ORF">F4692_003816</name>
</gene>
<comment type="caution">
    <text evidence="3">The sequence shown here is derived from an EMBL/GenBank/DDBJ whole genome shotgun (WGS) entry which is preliminary data.</text>
</comment>
<feature type="region of interest" description="Disordered" evidence="2">
    <location>
        <begin position="605"/>
        <end position="625"/>
    </location>
</feature>
<feature type="region of interest" description="Disordered" evidence="2">
    <location>
        <begin position="465"/>
        <end position="489"/>
    </location>
</feature>
<keyword evidence="1" id="KW-0175">Coiled coil</keyword>
<dbReference type="Proteomes" id="UP000549911">
    <property type="component" value="Unassembled WGS sequence"/>
</dbReference>